<sequence>MFPFPSHYAISVLSPKVNIGLHSLHTEEYISRKFSPPLTTAPGPTGFVGLARAIIRDENIFKDPCRPAVLGNTVPNSTNHFENINITNKKRNVDLTAQWQMLHFTESTAFSLLQGLYIQYLLRCFQCCPSLP</sequence>
<evidence type="ECO:0000313" key="1">
    <source>
        <dbReference type="EMBL" id="KMM71222.1"/>
    </source>
</evidence>
<accession>A0A0J6IHC2</accession>
<reference evidence="2" key="3">
    <citation type="journal article" date="2010" name="Genome Res.">
        <title>Population genomic sequencing of Coccidioides fungi reveals recent hybridization and transposon control.</title>
        <authorList>
            <person name="Neafsey D.E."/>
            <person name="Barker B.M."/>
            <person name="Sharpton T.J."/>
            <person name="Stajich J.E."/>
            <person name="Park D.J."/>
            <person name="Whiston E."/>
            <person name="Hung C.-Y."/>
            <person name="McMahan C."/>
            <person name="White J."/>
            <person name="Sykes S."/>
            <person name="Heiman D."/>
            <person name="Young S."/>
            <person name="Zeng Q."/>
            <person name="Abouelleil A."/>
            <person name="Aftuck L."/>
            <person name="Bessette D."/>
            <person name="Brown A."/>
            <person name="FitzGerald M."/>
            <person name="Lui A."/>
            <person name="Macdonald J.P."/>
            <person name="Priest M."/>
            <person name="Orbach M.J."/>
            <person name="Galgiani J.N."/>
            <person name="Kirkland T.N."/>
            <person name="Cole G.T."/>
            <person name="Birren B.W."/>
            <person name="Henn M.R."/>
            <person name="Taylor J.W."/>
            <person name="Rounsley S.D."/>
        </authorList>
    </citation>
    <scope>NUCLEOTIDE SEQUENCE [LARGE SCALE GENOMIC DNA]</scope>
    <source>
        <strain evidence="2">RMSCC 3488</strain>
    </source>
</reference>
<protein>
    <submittedName>
        <fullName evidence="1">Uncharacterized protein</fullName>
    </submittedName>
</protein>
<organism evidence="1 2">
    <name type="scientific">Coccidioides posadasii RMSCC 3488</name>
    <dbReference type="NCBI Taxonomy" id="454284"/>
    <lineage>
        <taxon>Eukaryota</taxon>
        <taxon>Fungi</taxon>
        <taxon>Dikarya</taxon>
        <taxon>Ascomycota</taxon>
        <taxon>Pezizomycotina</taxon>
        <taxon>Eurotiomycetes</taxon>
        <taxon>Eurotiomycetidae</taxon>
        <taxon>Onygenales</taxon>
        <taxon>Onygenaceae</taxon>
        <taxon>Coccidioides</taxon>
    </lineage>
</organism>
<dbReference type="VEuPathDB" id="FungiDB:CPAG_07529"/>
<reference evidence="2" key="2">
    <citation type="journal article" date="2009" name="Genome Res.">
        <title>Comparative genomic analyses of the human fungal pathogens Coccidioides and their relatives.</title>
        <authorList>
            <person name="Sharpton T.J."/>
            <person name="Stajich J.E."/>
            <person name="Rounsley S.D."/>
            <person name="Gardner M.J."/>
            <person name="Wortman J.R."/>
            <person name="Jordar V.S."/>
            <person name="Maiti R."/>
            <person name="Kodira C.D."/>
            <person name="Neafsey D.E."/>
            <person name="Zeng Q."/>
            <person name="Hung C.-Y."/>
            <person name="McMahan C."/>
            <person name="Muszewska A."/>
            <person name="Grynberg M."/>
            <person name="Mandel M.A."/>
            <person name="Kellner E.M."/>
            <person name="Barker B.M."/>
            <person name="Galgiani J.N."/>
            <person name="Orbach M.J."/>
            <person name="Kirkland T.N."/>
            <person name="Cole G.T."/>
            <person name="Henn M.R."/>
            <person name="Birren B.W."/>
            <person name="Taylor J.W."/>
        </authorList>
    </citation>
    <scope>NUCLEOTIDE SEQUENCE [LARGE SCALE GENOMIC DNA]</scope>
    <source>
        <strain evidence="2">RMSCC 3488</strain>
    </source>
</reference>
<evidence type="ECO:0000313" key="2">
    <source>
        <dbReference type="Proteomes" id="UP000054567"/>
    </source>
</evidence>
<proteinExistence type="predicted"/>
<reference evidence="1 2" key="1">
    <citation type="submission" date="2007-06" db="EMBL/GenBank/DDBJ databases">
        <title>The Genome Sequence of Coccidioides posadasii RMSCC_3488.</title>
        <authorList>
            <consortium name="Coccidioides Genome Resources Consortium"/>
            <consortium name="The Broad Institute Genome Sequencing Platform"/>
            <person name="Henn M.R."/>
            <person name="Sykes S."/>
            <person name="Young S."/>
            <person name="Jaffe D."/>
            <person name="Berlin A."/>
            <person name="Alvarez P."/>
            <person name="Butler J."/>
            <person name="Gnerre S."/>
            <person name="Grabherr M."/>
            <person name="Mauceli E."/>
            <person name="Brockman W."/>
            <person name="Kodira C."/>
            <person name="Alvarado L."/>
            <person name="Zeng Q."/>
            <person name="Crawford M."/>
            <person name="Antoine C."/>
            <person name="Devon K."/>
            <person name="Galgiani J."/>
            <person name="Orsborn K."/>
            <person name="Lewis M.L."/>
            <person name="Nusbaum C."/>
            <person name="Galagan J."/>
            <person name="Birren B."/>
        </authorList>
    </citation>
    <scope>NUCLEOTIDE SEQUENCE [LARGE SCALE GENOMIC DNA]</scope>
    <source>
        <strain evidence="1 2">RMSCC 3488</strain>
    </source>
</reference>
<dbReference type="Proteomes" id="UP000054567">
    <property type="component" value="Unassembled WGS sequence"/>
</dbReference>
<dbReference type="AlphaFoldDB" id="A0A0J6IHC2"/>
<dbReference type="EMBL" id="DS268113">
    <property type="protein sequence ID" value="KMM71222.1"/>
    <property type="molecule type" value="Genomic_DNA"/>
</dbReference>
<name>A0A0J6IHC2_COCPO</name>
<gene>
    <name evidence="1" type="ORF">CPAG_07529</name>
</gene>